<evidence type="ECO:0000256" key="2">
    <source>
        <dbReference type="ARBA" id="ARBA00004492"/>
    </source>
</evidence>
<dbReference type="FunFam" id="3.40.630.30:FF:000010">
    <property type="entry name" value="Putative N-alpha-acetyltransferase 30"/>
    <property type="match status" value="1"/>
</dbReference>
<dbReference type="GO" id="GO:0030119">
    <property type="term" value="C:AP-type membrane coat adaptor complex"/>
    <property type="evidence" value="ECO:0007669"/>
    <property type="project" value="TreeGrafter"/>
</dbReference>
<evidence type="ECO:0000256" key="11">
    <source>
        <dbReference type="ARBA" id="ARBA00022753"/>
    </source>
</evidence>
<evidence type="ECO:0000256" key="28">
    <source>
        <dbReference type="ARBA" id="ARBA00079214"/>
    </source>
</evidence>
<comment type="subunit">
    <text evidence="6">Probably part of the adaptor protein complex 5 (AP-5) a tetramer composed of AP5B1, AP5M1, AP5S1 and AP5Z1.</text>
</comment>
<dbReference type="InterPro" id="IPR000182">
    <property type="entry name" value="GNAT_dom"/>
</dbReference>
<dbReference type="GO" id="GO:0120518">
    <property type="term" value="F:protein N-terminal-methionine acetyltransferase activity"/>
    <property type="evidence" value="ECO:0007669"/>
    <property type="project" value="UniProtKB-EC"/>
</dbReference>
<evidence type="ECO:0000256" key="24">
    <source>
        <dbReference type="ARBA" id="ARBA00066994"/>
    </source>
</evidence>
<evidence type="ECO:0000256" key="1">
    <source>
        <dbReference type="ARBA" id="ARBA00004123"/>
    </source>
</evidence>
<dbReference type="SUPFAM" id="SSF49447">
    <property type="entry name" value="Second domain of Mu2 adaptin subunit (ap50) of ap2 adaptor"/>
    <property type="match status" value="1"/>
</dbReference>
<keyword evidence="15" id="KW-0539">Nucleus</keyword>
<feature type="domain" description="N-acetyltransferase" evidence="31">
    <location>
        <begin position="743"/>
        <end position="891"/>
    </location>
</feature>
<evidence type="ECO:0000256" key="7">
    <source>
        <dbReference type="ARBA" id="ARBA00021851"/>
    </source>
</evidence>
<comment type="catalytic activity">
    <reaction evidence="19">
        <text>N-terminal L-methionyl-L-isoleucyl-[protein] + acetyl-CoA = N-terminal N(alpha)-acetyl-L-methionyl-L-isoleucyl-[protein] + CoA + H(+)</text>
        <dbReference type="Rhea" id="RHEA:50524"/>
        <dbReference type="Rhea" id="RHEA-COMP:12713"/>
        <dbReference type="Rhea" id="RHEA-COMP:12714"/>
        <dbReference type="ChEBI" id="CHEBI:15378"/>
        <dbReference type="ChEBI" id="CHEBI:57287"/>
        <dbReference type="ChEBI" id="CHEBI:57288"/>
        <dbReference type="ChEBI" id="CHEBI:133379"/>
        <dbReference type="ChEBI" id="CHEBI:133380"/>
        <dbReference type="EC" id="2.3.1.256"/>
    </reaction>
</comment>
<dbReference type="GO" id="GO:0005829">
    <property type="term" value="C:cytosol"/>
    <property type="evidence" value="ECO:0007669"/>
    <property type="project" value="UniProtKB-SubCell"/>
</dbReference>
<comment type="catalytic activity">
    <reaction evidence="21">
        <text>N-terminal L-methionyl-L-tyrosyl-[protein] + acetyl-CoA = N-terminal N(alpha)-acetyl-L-methionyl-L-tyrosyl-[protein] + CoA + H(+)</text>
        <dbReference type="Rhea" id="RHEA:50532"/>
        <dbReference type="Rhea" id="RHEA-COMP:12717"/>
        <dbReference type="Rhea" id="RHEA-COMP:12718"/>
        <dbReference type="ChEBI" id="CHEBI:15378"/>
        <dbReference type="ChEBI" id="CHEBI:57287"/>
        <dbReference type="ChEBI" id="CHEBI:57288"/>
        <dbReference type="ChEBI" id="CHEBI:133384"/>
        <dbReference type="ChEBI" id="CHEBI:133385"/>
        <dbReference type="EC" id="2.3.1.256"/>
    </reaction>
</comment>
<dbReference type="GO" id="GO:0016197">
    <property type="term" value="P:endosomal transport"/>
    <property type="evidence" value="ECO:0007669"/>
    <property type="project" value="TreeGrafter"/>
</dbReference>
<evidence type="ECO:0000256" key="27">
    <source>
        <dbReference type="ARBA" id="ARBA00078622"/>
    </source>
</evidence>
<evidence type="ECO:0000256" key="19">
    <source>
        <dbReference type="ARBA" id="ARBA00050754"/>
    </source>
</evidence>
<evidence type="ECO:0000256" key="23">
    <source>
        <dbReference type="ARBA" id="ARBA00052477"/>
    </source>
</evidence>
<evidence type="ECO:0000256" key="26">
    <source>
        <dbReference type="ARBA" id="ARBA00076746"/>
    </source>
</evidence>
<comment type="catalytic activity">
    <reaction evidence="20">
        <text>N-terminal L-methionyl-L-leucyl-[protein] + acetyl-CoA = N-terminal N(alpha)-acetyl-L-methionyl-L-leucyl-[protein] + CoA + H(+)</text>
        <dbReference type="Rhea" id="RHEA:50520"/>
        <dbReference type="Rhea" id="RHEA-COMP:12711"/>
        <dbReference type="Rhea" id="RHEA-COMP:12712"/>
        <dbReference type="ChEBI" id="CHEBI:15378"/>
        <dbReference type="ChEBI" id="CHEBI:57287"/>
        <dbReference type="ChEBI" id="CHEBI:57288"/>
        <dbReference type="ChEBI" id="CHEBI:133377"/>
        <dbReference type="ChEBI" id="CHEBI:133378"/>
        <dbReference type="EC" id="2.3.1.256"/>
    </reaction>
</comment>
<feature type="region of interest" description="Disordered" evidence="29">
    <location>
        <begin position="609"/>
        <end position="669"/>
    </location>
</feature>
<comment type="catalytic activity">
    <reaction evidence="23">
        <text>N-terminal L-methionyl-L-tryptophyl-[protein] + acetyl-CoA = N-terminal N(alpha)-acetyl-L-methionyl-L-tryptophyl-[protein] + CoA + H(+)</text>
        <dbReference type="Rhea" id="RHEA:50560"/>
        <dbReference type="Rhea" id="RHEA-COMP:12724"/>
        <dbReference type="Rhea" id="RHEA-COMP:12725"/>
        <dbReference type="ChEBI" id="CHEBI:15378"/>
        <dbReference type="ChEBI" id="CHEBI:57287"/>
        <dbReference type="ChEBI" id="CHEBI:57288"/>
        <dbReference type="ChEBI" id="CHEBI:133386"/>
        <dbReference type="ChEBI" id="CHEBI:133387"/>
        <dbReference type="EC" id="2.3.1.256"/>
    </reaction>
</comment>
<dbReference type="Pfam" id="PF00928">
    <property type="entry name" value="Adap_comp_sub"/>
    <property type="match status" value="1"/>
</dbReference>
<dbReference type="OrthoDB" id="1877176at2759"/>
<evidence type="ECO:0000256" key="8">
    <source>
        <dbReference type="ARBA" id="ARBA00022448"/>
    </source>
</evidence>
<evidence type="ECO:0000256" key="18">
    <source>
        <dbReference type="ARBA" id="ARBA00030827"/>
    </source>
</evidence>
<keyword evidence="13" id="KW-0472">Membrane</keyword>
<dbReference type="Proteomes" id="UP000281406">
    <property type="component" value="Unassembled WGS sequence"/>
</dbReference>
<evidence type="ECO:0000256" key="25">
    <source>
        <dbReference type="ARBA" id="ARBA00071796"/>
    </source>
</evidence>
<dbReference type="PANTHER" id="PTHR16082:SF2">
    <property type="entry name" value="AP-5 COMPLEX SUBUNIT MU-1"/>
    <property type="match status" value="1"/>
</dbReference>
<gene>
    <name evidence="32" type="ORF">DPX16_19465</name>
</gene>
<comment type="catalytic activity">
    <reaction evidence="22">
        <text>N-terminal L-methionyl-L-phenylalanyl-[protein] + acetyl-CoA = N-terminal N(alpha)-acetyl-L-methionyl-L-phenylalanyl-[protein] + CoA + H(+)</text>
        <dbReference type="Rhea" id="RHEA:50528"/>
        <dbReference type="Rhea" id="RHEA-COMP:12715"/>
        <dbReference type="Rhea" id="RHEA-COMP:12716"/>
        <dbReference type="ChEBI" id="CHEBI:15378"/>
        <dbReference type="ChEBI" id="CHEBI:57287"/>
        <dbReference type="ChEBI" id="CHEBI:57288"/>
        <dbReference type="ChEBI" id="CHEBI:133382"/>
        <dbReference type="ChEBI" id="CHEBI:133383"/>
        <dbReference type="EC" id="2.3.1.256"/>
    </reaction>
</comment>
<evidence type="ECO:0000256" key="5">
    <source>
        <dbReference type="ARBA" id="ARBA00005324"/>
    </source>
</evidence>
<keyword evidence="9" id="KW-0963">Cytoplasm</keyword>
<evidence type="ECO:0000256" key="9">
    <source>
        <dbReference type="ARBA" id="ARBA00022490"/>
    </source>
</evidence>
<evidence type="ECO:0000313" key="32">
    <source>
        <dbReference type="EMBL" id="ROL51946.1"/>
    </source>
</evidence>
<keyword evidence="33" id="KW-1185">Reference proteome</keyword>
<dbReference type="CDD" id="cd04301">
    <property type="entry name" value="NAT_SF"/>
    <property type="match status" value="1"/>
</dbReference>
<dbReference type="SUPFAM" id="SSF55729">
    <property type="entry name" value="Acyl-CoA N-acyltransferases (Nat)"/>
    <property type="match status" value="1"/>
</dbReference>
<name>A0A3N0Z075_ANAGA</name>
<protein>
    <recommendedName>
        <fullName evidence="7">AP-5 complex subunit mu-1</fullName>
        <ecNumber evidence="24">2.3.1.256</ecNumber>
    </recommendedName>
    <alternativeName>
        <fullName evidence="18">Adaptor-related protein complex 5 subunit mu-1</fullName>
    </alternativeName>
    <alternativeName>
        <fullName evidence="28">N-acetyltransferase 12</fullName>
    </alternativeName>
    <alternativeName>
        <fullName evidence="26">N-acetyltransferase MAK3 homolog</fullName>
    </alternativeName>
    <alternativeName>
        <fullName evidence="25">N-alpha-acetyltransferase 30</fullName>
    </alternativeName>
    <alternativeName>
        <fullName evidence="27">NatC catalytic subunit</fullName>
    </alternativeName>
</protein>
<dbReference type="Gene3D" id="2.60.40.1170">
    <property type="entry name" value="Mu homology domain, subdomain B"/>
    <property type="match status" value="1"/>
</dbReference>
<evidence type="ECO:0000256" key="15">
    <source>
        <dbReference type="ARBA" id="ARBA00023242"/>
    </source>
</evidence>
<reference evidence="32 33" key="1">
    <citation type="submission" date="2018-10" db="EMBL/GenBank/DDBJ databases">
        <title>Genome assembly for a Yunnan-Guizhou Plateau 3E fish, Anabarilius grahami (Regan), and its evolutionary and genetic applications.</title>
        <authorList>
            <person name="Jiang W."/>
        </authorList>
    </citation>
    <scope>NUCLEOTIDE SEQUENCE [LARGE SCALE GENOMIC DNA]</scope>
    <source>
        <strain evidence="32">AG-KIZ</strain>
        <tissue evidence="32">Muscle</tissue>
    </source>
</reference>
<evidence type="ECO:0000256" key="13">
    <source>
        <dbReference type="ARBA" id="ARBA00023136"/>
    </source>
</evidence>
<keyword evidence="14" id="KW-0458">Lysosome</keyword>
<dbReference type="EMBL" id="RJVU01018281">
    <property type="protein sequence ID" value="ROL51946.1"/>
    <property type="molecule type" value="Genomic_DNA"/>
</dbReference>
<dbReference type="GO" id="GO:0005765">
    <property type="term" value="C:lysosomal membrane"/>
    <property type="evidence" value="ECO:0007669"/>
    <property type="project" value="UniProtKB-SubCell"/>
</dbReference>
<feature type="compositionally biased region" description="Polar residues" evidence="29">
    <location>
        <begin position="653"/>
        <end position="669"/>
    </location>
</feature>
<dbReference type="GO" id="GO:0031417">
    <property type="term" value="C:NatC complex"/>
    <property type="evidence" value="ECO:0007669"/>
    <property type="project" value="UniProtKB-ARBA"/>
</dbReference>
<keyword evidence="8" id="KW-0813">Transport</keyword>
<evidence type="ECO:0000256" key="21">
    <source>
        <dbReference type="ARBA" id="ARBA00052207"/>
    </source>
</evidence>
<comment type="similarity">
    <text evidence="17">Belongs to the acetyltransferase family. MAK3 subfamily.</text>
</comment>
<keyword evidence="12" id="KW-0653">Protein transport</keyword>
<evidence type="ECO:0000256" key="3">
    <source>
        <dbReference type="ARBA" id="ARBA00004514"/>
    </source>
</evidence>
<evidence type="ECO:0000259" key="30">
    <source>
        <dbReference type="PROSITE" id="PS51072"/>
    </source>
</evidence>
<evidence type="ECO:0000313" key="33">
    <source>
        <dbReference type="Proteomes" id="UP000281406"/>
    </source>
</evidence>
<evidence type="ECO:0000256" key="4">
    <source>
        <dbReference type="ARBA" id="ARBA00004630"/>
    </source>
</evidence>
<dbReference type="GO" id="GO:0015031">
    <property type="term" value="P:protein transport"/>
    <property type="evidence" value="ECO:0007669"/>
    <property type="project" value="UniProtKB-KW"/>
</dbReference>
<proteinExistence type="inferred from homology"/>
<evidence type="ECO:0000256" key="16">
    <source>
        <dbReference type="ARBA" id="ARBA00023315"/>
    </source>
</evidence>
<comment type="caution">
    <text evidence="32">The sequence shown here is derived from an EMBL/GenBank/DDBJ whole genome shotgun (WGS) entry which is preliminary data.</text>
</comment>
<dbReference type="InterPro" id="IPR036168">
    <property type="entry name" value="AP2_Mu_C_sf"/>
</dbReference>
<dbReference type="EC" id="2.3.1.256" evidence="24"/>
<dbReference type="PANTHER" id="PTHR16082">
    <property type="entry name" value="AP-5 COMPLEX SUBUNIT MU-1"/>
    <property type="match status" value="1"/>
</dbReference>
<dbReference type="InterPro" id="IPR039591">
    <property type="entry name" value="AP5M1"/>
</dbReference>
<comment type="subcellular location">
    <subcellularLocation>
        <location evidence="3">Cytoplasm</location>
        <location evidence="3">Cytosol</location>
    </subcellularLocation>
    <subcellularLocation>
        <location evidence="2">Late endosome membrane</location>
        <topology evidence="2">Peripheral membrane protein</topology>
        <orientation evidence="2">Cytoplasmic side</orientation>
    </subcellularLocation>
    <subcellularLocation>
        <location evidence="4">Lysosome membrane</location>
        <topology evidence="4">Peripheral membrane protein</topology>
        <orientation evidence="4">Cytoplasmic side</orientation>
    </subcellularLocation>
    <subcellularLocation>
        <location evidence="1">Nucleus</location>
    </subcellularLocation>
</comment>
<evidence type="ECO:0000256" key="14">
    <source>
        <dbReference type="ARBA" id="ARBA00023228"/>
    </source>
</evidence>
<dbReference type="Pfam" id="PF00583">
    <property type="entry name" value="Acetyltransf_1"/>
    <property type="match status" value="1"/>
</dbReference>
<feature type="domain" description="MHD" evidence="30">
    <location>
        <begin position="210"/>
        <end position="478"/>
    </location>
</feature>
<evidence type="ECO:0000256" key="22">
    <source>
        <dbReference type="ARBA" id="ARBA00052362"/>
    </source>
</evidence>
<keyword evidence="16" id="KW-0012">Acyltransferase</keyword>
<evidence type="ECO:0000256" key="6">
    <source>
        <dbReference type="ARBA" id="ARBA00011174"/>
    </source>
</evidence>
<dbReference type="FunFam" id="2.60.40.1170:FF:000014">
    <property type="entry name" value="AP-5 complex subunit mu-1 isoform X1"/>
    <property type="match status" value="1"/>
</dbReference>
<dbReference type="GO" id="GO:0005634">
    <property type="term" value="C:nucleus"/>
    <property type="evidence" value="ECO:0007669"/>
    <property type="project" value="UniProtKB-SubCell"/>
</dbReference>
<dbReference type="GO" id="GO:0031902">
    <property type="term" value="C:late endosome membrane"/>
    <property type="evidence" value="ECO:0007669"/>
    <property type="project" value="UniProtKB-SubCell"/>
</dbReference>
<evidence type="ECO:0000259" key="31">
    <source>
        <dbReference type="PROSITE" id="PS51186"/>
    </source>
</evidence>
<evidence type="ECO:0000256" key="10">
    <source>
        <dbReference type="ARBA" id="ARBA00022679"/>
    </source>
</evidence>
<accession>A0A3N0Z075</accession>
<feature type="compositionally biased region" description="Basic and acidic residues" evidence="29">
    <location>
        <begin position="625"/>
        <end position="641"/>
    </location>
</feature>
<comment type="similarity">
    <text evidence="5">Belongs to the adaptor complexes medium subunit family.</text>
</comment>
<dbReference type="InterPro" id="IPR016181">
    <property type="entry name" value="Acyl_CoA_acyltransferase"/>
</dbReference>
<sequence>MSIRALWVVSHEKGESGKVRFSRRFPTVEFRAKSLAGTQYVAVPEDRVIPQLLLTELGLVDADKPYVEARDDCARQHRSPAVELRVDGPGGRTLWPVLNVTQGALILACLPLVEAPPEPRPPLPSLAPVSQGLALLSGLQDFLCGPGGKPEPDVLASRLAALPSVLVQVCPLGRPLDTPPPAGSVPVAVAPSPGGAQKQPAWKAGVHRGRAVVSVALTEKVRSMQYGKCSRQDLWDVYGMVMCKCEVEGVLPNVTITLTLPPNGSPLQDILVHPCVTSLDASILTACSVDENDSSAFSGPYKFPFSPPLELFRLCSYTSQVPVPPILGSYQLKAEENHLKVNVVLKLHESVKNSFEYCEAHLPFFNKNLMGSVEVKVSSGQLEVSKEKNLLVWVLGQKFPKSREASLEGAIHFSGSVAGPTDPLCTGLTAYIKLYFRVPDLTLSGCCVDQHSVQVYSSAKPRIVTTRELVSSEYYIWNSTGDAPISSGLTVPAAGRTSVFVVVRCERLIPTPFFSIIVTVCSGMAEVPPGPNALPSSPSAITPLPVDGCTLLGNDEGRDIISPGQGHQYSSDHKAIVKSNQNNVHPNASAAQFHTAQLNGVQCNHTHLQNHVQQHRPSDNQNAASDHHLDGIGETHGDHTENNNLTRNKRCSDVSQSQSPPNNGINCTDSMAITESRSCRLENDVSSRTCSVDPARAAAAALMDGAESGLGPQGAGVEQAAADSAPVAEMSRLALEEHDESIRYVRYESELQMPDIIRLITKDLSEPYSIYTYRYFIHNWPQLCFLAMVEKDCVGAIVCKLDMHKKMFRRGYIAMLAVDSKFRRKGIGTNLVKKAIYAMVEGDCDEVVLETEITNKSALKLYENLGFVRDKRLFRYYLNGVDALRLKLWLR</sequence>
<dbReference type="InterPro" id="IPR028565">
    <property type="entry name" value="MHD"/>
</dbReference>
<evidence type="ECO:0000256" key="29">
    <source>
        <dbReference type="SAM" id="MobiDB-lite"/>
    </source>
</evidence>
<evidence type="ECO:0000256" key="20">
    <source>
        <dbReference type="ARBA" id="ARBA00051225"/>
    </source>
</evidence>
<organism evidence="32 33">
    <name type="scientific">Anabarilius grahami</name>
    <name type="common">Kanglang fish</name>
    <name type="synonym">Barilius grahami</name>
    <dbReference type="NCBI Taxonomy" id="495550"/>
    <lineage>
        <taxon>Eukaryota</taxon>
        <taxon>Metazoa</taxon>
        <taxon>Chordata</taxon>
        <taxon>Craniata</taxon>
        <taxon>Vertebrata</taxon>
        <taxon>Euteleostomi</taxon>
        <taxon>Actinopterygii</taxon>
        <taxon>Neopterygii</taxon>
        <taxon>Teleostei</taxon>
        <taxon>Ostariophysi</taxon>
        <taxon>Cypriniformes</taxon>
        <taxon>Xenocyprididae</taxon>
        <taxon>Xenocypridinae</taxon>
        <taxon>Xenocypridinae incertae sedis</taxon>
        <taxon>Anabarilius</taxon>
    </lineage>
</organism>
<evidence type="ECO:0000256" key="12">
    <source>
        <dbReference type="ARBA" id="ARBA00022927"/>
    </source>
</evidence>
<dbReference type="AlphaFoldDB" id="A0A3N0Z075"/>
<dbReference type="PROSITE" id="PS51072">
    <property type="entry name" value="MHD"/>
    <property type="match status" value="1"/>
</dbReference>
<keyword evidence="11" id="KW-0967">Endosome</keyword>
<evidence type="ECO:0000256" key="17">
    <source>
        <dbReference type="ARBA" id="ARBA00024025"/>
    </source>
</evidence>
<dbReference type="CDD" id="cd09256">
    <property type="entry name" value="AP_MuD_MHD"/>
    <property type="match status" value="1"/>
</dbReference>
<dbReference type="Gene3D" id="3.40.630.30">
    <property type="match status" value="1"/>
</dbReference>
<keyword evidence="10" id="KW-0808">Transferase</keyword>
<dbReference type="PROSITE" id="PS51186">
    <property type="entry name" value="GNAT"/>
    <property type="match status" value="1"/>
</dbReference>